<reference evidence="1" key="1">
    <citation type="journal article" date="2020" name="Stud. Mycol.">
        <title>101 Dothideomycetes genomes: a test case for predicting lifestyles and emergence of pathogens.</title>
        <authorList>
            <person name="Haridas S."/>
            <person name="Albert R."/>
            <person name="Binder M."/>
            <person name="Bloem J."/>
            <person name="Labutti K."/>
            <person name="Salamov A."/>
            <person name="Andreopoulos B."/>
            <person name="Baker S."/>
            <person name="Barry K."/>
            <person name="Bills G."/>
            <person name="Bluhm B."/>
            <person name="Cannon C."/>
            <person name="Castanera R."/>
            <person name="Culley D."/>
            <person name="Daum C."/>
            <person name="Ezra D."/>
            <person name="Gonzalez J."/>
            <person name="Henrissat B."/>
            <person name="Kuo A."/>
            <person name="Liang C."/>
            <person name="Lipzen A."/>
            <person name="Lutzoni F."/>
            <person name="Magnuson J."/>
            <person name="Mondo S."/>
            <person name="Nolan M."/>
            <person name="Ohm R."/>
            <person name="Pangilinan J."/>
            <person name="Park H.-J."/>
            <person name="Ramirez L."/>
            <person name="Alfaro M."/>
            <person name="Sun H."/>
            <person name="Tritt A."/>
            <person name="Yoshinaga Y."/>
            <person name="Zwiers L.-H."/>
            <person name="Turgeon B."/>
            <person name="Goodwin S."/>
            <person name="Spatafora J."/>
            <person name="Crous P."/>
            <person name="Grigoriev I."/>
        </authorList>
    </citation>
    <scope>NUCLEOTIDE SEQUENCE</scope>
    <source>
        <strain evidence="1">CBS 262.69</strain>
    </source>
</reference>
<gene>
    <name evidence="1" type="ORF">EJ06DRAFT_523759</name>
</gene>
<accession>A0A6G1HPV2</accession>
<dbReference type="AlphaFoldDB" id="A0A6G1HPV2"/>
<name>A0A6G1HPV2_9PEZI</name>
<dbReference type="Proteomes" id="UP000799640">
    <property type="component" value="Unassembled WGS sequence"/>
</dbReference>
<organism evidence="1 2">
    <name type="scientific">Trichodelitschia bisporula</name>
    <dbReference type="NCBI Taxonomy" id="703511"/>
    <lineage>
        <taxon>Eukaryota</taxon>
        <taxon>Fungi</taxon>
        <taxon>Dikarya</taxon>
        <taxon>Ascomycota</taxon>
        <taxon>Pezizomycotina</taxon>
        <taxon>Dothideomycetes</taxon>
        <taxon>Dothideomycetes incertae sedis</taxon>
        <taxon>Phaeotrichales</taxon>
        <taxon>Phaeotrichaceae</taxon>
        <taxon>Trichodelitschia</taxon>
    </lineage>
</organism>
<protein>
    <submittedName>
        <fullName evidence="1">Uncharacterized protein</fullName>
    </submittedName>
</protein>
<keyword evidence="2" id="KW-1185">Reference proteome</keyword>
<dbReference type="EMBL" id="ML996702">
    <property type="protein sequence ID" value="KAF2397877.1"/>
    <property type="molecule type" value="Genomic_DNA"/>
</dbReference>
<proteinExistence type="predicted"/>
<evidence type="ECO:0000313" key="2">
    <source>
        <dbReference type="Proteomes" id="UP000799640"/>
    </source>
</evidence>
<evidence type="ECO:0000313" key="1">
    <source>
        <dbReference type="EMBL" id="KAF2397877.1"/>
    </source>
</evidence>
<sequence>MAMHKLGPPQPRAAGLLPARPRRRVAEQASRIWIGPGPSVFDRTHSATSFSDWPFTSTGGYESYIAMLDTDYATNGIYRSDKLQPFIDMPWAVAPGWGDMITPASPRPDAQAVFSRHRRTRPPRAFTSTVCHHGAAGWPQQFTTKMCILISIFYPSARQRACWPIGALEHPFFKNPALPSRPDEIPCLAARRVLKHGEGQRQARCSTCSPP</sequence>